<feature type="region of interest" description="Disordered" evidence="1">
    <location>
        <begin position="66"/>
        <end position="86"/>
    </location>
</feature>
<dbReference type="EMBL" id="JADCTT010000004">
    <property type="protein sequence ID" value="KAF9754018.1"/>
    <property type="molecule type" value="Genomic_DNA"/>
</dbReference>
<feature type="compositionally biased region" description="Polar residues" evidence="1">
    <location>
        <begin position="109"/>
        <end position="127"/>
    </location>
</feature>
<feature type="region of interest" description="Disordered" evidence="1">
    <location>
        <begin position="1"/>
        <end position="22"/>
    </location>
</feature>
<proteinExistence type="predicted"/>
<evidence type="ECO:0000256" key="1">
    <source>
        <dbReference type="SAM" id="MobiDB-lite"/>
    </source>
</evidence>
<gene>
    <name evidence="2" type="ORF">IM811_012776</name>
</gene>
<feature type="compositionally biased region" description="Pro residues" evidence="1">
    <location>
        <begin position="1"/>
        <end position="17"/>
    </location>
</feature>
<sequence length="251" mass="27801">MTLVPPTPTAATMPPPAKRQKKVKMELEPNNFAAAEGQILLATEAPLFLEPTKTLEEQIILLDAMAHPKHSGPPPQPKTRKRTVAEMAADEAAAAEQERYMLLLDERSGTTSAQNAGGTDSDAQNGATAFEPRFERFKVIADIKREHAEKKEQEKIKQQENDRRLQQQRLQQQQEQAQAAQKQQAEAAEKARREAAIRKPRPAAKRSTKSSNGRQSSSTSRYARCTAEAGQHTTKQCPYAACPPPAKPHCY</sequence>
<dbReference type="AlphaFoldDB" id="A0A8H7NE72"/>
<feature type="compositionally biased region" description="Basic residues" evidence="1">
    <location>
        <begin position="198"/>
        <end position="208"/>
    </location>
</feature>
<dbReference type="Proteomes" id="UP000616885">
    <property type="component" value="Unassembled WGS sequence"/>
</dbReference>
<comment type="caution">
    <text evidence="2">The sequence shown here is derived from an EMBL/GenBank/DDBJ whole genome shotgun (WGS) entry which is preliminary data.</text>
</comment>
<feature type="region of interest" description="Disordered" evidence="1">
    <location>
        <begin position="145"/>
        <end position="251"/>
    </location>
</feature>
<feature type="compositionally biased region" description="Basic and acidic residues" evidence="1">
    <location>
        <begin position="145"/>
        <end position="165"/>
    </location>
</feature>
<name>A0A8H7NE72_BIOOC</name>
<organism evidence="2 3">
    <name type="scientific">Bionectria ochroleuca</name>
    <name type="common">Gliocladium roseum</name>
    <dbReference type="NCBI Taxonomy" id="29856"/>
    <lineage>
        <taxon>Eukaryota</taxon>
        <taxon>Fungi</taxon>
        <taxon>Dikarya</taxon>
        <taxon>Ascomycota</taxon>
        <taxon>Pezizomycotina</taxon>
        <taxon>Sordariomycetes</taxon>
        <taxon>Hypocreomycetidae</taxon>
        <taxon>Hypocreales</taxon>
        <taxon>Bionectriaceae</taxon>
        <taxon>Clonostachys</taxon>
    </lineage>
</organism>
<evidence type="ECO:0000313" key="2">
    <source>
        <dbReference type="EMBL" id="KAF9754018.1"/>
    </source>
</evidence>
<feature type="compositionally biased region" description="Pro residues" evidence="1">
    <location>
        <begin position="241"/>
        <end position="251"/>
    </location>
</feature>
<evidence type="ECO:0000313" key="3">
    <source>
        <dbReference type="Proteomes" id="UP000616885"/>
    </source>
</evidence>
<accession>A0A8H7NE72</accession>
<feature type="compositionally biased region" description="Low complexity" evidence="1">
    <location>
        <begin position="209"/>
        <end position="221"/>
    </location>
</feature>
<feature type="region of interest" description="Disordered" evidence="1">
    <location>
        <begin position="104"/>
        <end position="131"/>
    </location>
</feature>
<feature type="compositionally biased region" description="Low complexity" evidence="1">
    <location>
        <begin position="167"/>
        <end position="186"/>
    </location>
</feature>
<reference evidence="2" key="1">
    <citation type="submission" date="2020-10" db="EMBL/GenBank/DDBJ databases">
        <title>High-Quality Genome Resource of Clonostachys rosea strain S41 by Oxford Nanopore Long-Read Sequencing.</title>
        <authorList>
            <person name="Wang H."/>
        </authorList>
    </citation>
    <scope>NUCLEOTIDE SEQUENCE</scope>
    <source>
        <strain evidence="2">S41</strain>
    </source>
</reference>
<feature type="compositionally biased region" description="Basic and acidic residues" evidence="1">
    <location>
        <begin position="187"/>
        <end position="197"/>
    </location>
</feature>
<protein>
    <submittedName>
        <fullName evidence="2">Uncharacterized protein</fullName>
    </submittedName>
</protein>